<organism evidence="1">
    <name type="scientific">bioreactor metagenome</name>
    <dbReference type="NCBI Taxonomy" id="1076179"/>
    <lineage>
        <taxon>unclassified sequences</taxon>
        <taxon>metagenomes</taxon>
        <taxon>ecological metagenomes</taxon>
    </lineage>
</organism>
<proteinExistence type="predicted"/>
<reference evidence="1" key="1">
    <citation type="submission" date="2019-08" db="EMBL/GenBank/DDBJ databases">
        <authorList>
            <person name="Kucharzyk K."/>
            <person name="Murdoch R.W."/>
            <person name="Higgins S."/>
            <person name="Loffler F."/>
        </authorList>
    </citation>
    <scope>NUCLEOTIDE SEQUENCE</scope>
</reference>
<protein>
    <submittedName>
        <fullName evidence="1">Uncharacterized protein</fullName>
    </submittedName>
</protein>
<sequence length="70" mass="7880">MPSFENDDFATPKAAISTASDSTYQYGCFFQIVRKGVFFTRNLAVKRHRDTDLDRAKGVVFSNSVLVDAR</sequence>
<dbReference type="EMBL" id="VSSQ01093083">
    <property type="protein sequence ID" value="MPN38078.1"/>
    <property type="molecule type" value="Genomic_DNA"/>
</dbReference>
<dbReference type="AlphaFoldDB" id="A0A645HGB4"/>
<accession>A0A645HGB4</accession>
<gene>
    <name evidence="1" type="ORF">SDC9_185601</name>
</gene>
<evidence type="ECO:0000313" key="1">
    <source>
        <dbReference type="EMBL" id="MPN38078.1"/>
    </source>
</evidence>
<name>A0A645HGB4_9ZZZZ</name>
<comment type="caution">
    <text evidence="1">The sequence shown here is derived from an EMBL/GenBank/DDBJ whole genome shotgun (WGS) entry which is preliminary data.</text>
</comment>